<sequence length="221" mass="22989">MNDDAKAVTTQRSTVEDWTQALAESVGSPGGGAGAGVMLAIAASLASMVAGYTEADRDQRQDLADVHARVRSLREAALRLADEDASASQAFGAAFRLDPGPEREDAIRRASVDAAKASAVLGENAIGAIEDLEWLSSNGNPALVADIVVAFGALRAAVTGARTNVRFDLEALTSAGRTPEQIHEDQPALWSTVENLDAAVERIDRLTAEVNHRSAPAGSGS</sequence>
<dbReference type="GO" id="GO:0016740">
    <property type="term" value="F:transferase activity"/>
    <property type="evidence" value="ECO:0007669"/>
    <property type="project" value="UniProtKB-KW"/>
</dbReference>
<dbReference type="EMBL" id="QLNP01000095">
    <property type="protein sequence ID" value="RAM36401.1"/>
    <property type="molecule type" value="Genomic_DNA"/>
</dbReference>
<dbReference type="OrthoDB" id="4931985at2"/>
<keyword evidence="3" id="KW-0808">Transferase</keyword>
<evidence type="ECO:0000256" key="1">
    <source>
        <dbReference type="SAM" id="Phobius"/>
    </source>
</evidence>
<keyword evidence="1" id="KW-0812">Transmembrane</keyword>
<dbReference type="AlphaFoldDB" id="A0A328HDZ6"/>
<comment type="caution">
    <text evidence="3">The sequence shown here is derived from an EMBL/GenBank/DDBJ whole genome shotgun (WGS) entry which is preliminary data.</text>
</comment>
<feature type="transmembrane region" description="Helical" evidence="1">
    <location>
        <begin position="32"/>
        <end position="52"/>
    </location>
</feature>
<gene>
    <name evidence="3" type="ORF">DBZ45_15900</name>
</gene>
<keyword evidence="1" id="KW-1133">Transmembrane helix</keyword>
<keyword evidence="1" id="KW-0472">Membrane</keyword>
<feature type="domain" description="Cyclodeaminase/cyclohydrolase" evidence="2">
    <location>
        <begin position="14"/>
        <end position="173"/>
    </location>
</feature>
<organism evidence="3 4">
    <name type="scientific">Arthrobacter globiformis</name>
    <dbReference type="NCBI Taxonomy" id="1665"/>
    <lineage>
        <taxon>Bacteria</taxon>
        <taxon>Bacillati</taxon>
        <taxon>Actinomycetota</taxon>
        <taxon>Actinomycetes</taxon>
        <taxon>Micrococcales</taxon>
        <taxon>Micrococcaceae</taxon>
        <taxon>Arthrobacter</taxon>
    </lineage>
</organism>
<dbReference type="Pfam" id="PF04961">
    <property type="entry name" value="FTCD_C"/>
    <property type="match status" value="1"/>
</dbReference>
<dbReference type="RefSeq" id="WP_111904838.1">
    <property type="nucleotide sequence ID" value="NZ_QLNP01000095.1"/>
</dbReference>
<dbReference type="InterPro" id="IPR007044">
    <property type="entry name" value="Cyclodeamin/CycHdrlase"/>
</dbReference>
<evidence type="ECO:0000313" key="3">
    <source>
        <dbReference type="EMBL" id="RAM36401.1"/>
    </source>
</evidence>
<dbReference type="Gene3D" id="1.20.120.680">
    <property type="entry name" value="Formiminotetrahydrofolate cyclodeaminase monomer, up-and-down helical bundle"/>
    <property type="match status" value="1"/>
</dbReference>
<evidence type="ECO:0000313" key="4">
    <source>
        <dbReference type="Proteomes" id="UP000249166"/>
    </source>
</evidence>
<reference evidence="3 4" key="1">
    <citation type="submission" date="2018-04" db="EMBL/GenBank/DDBJ databases">
        <title>Bacteria isolated from cave deposits of Manipur.</title>
        <authorList>
            <person name="Sahoo D."/>
            <person name="Sarangthem I."/>
            <person name="Nandeibam J."/>
        </authorList>
    </citation>
    <scope>NUCLEOTIDE SEQUENCE [LARGE SCALE GENOMIC DNA]</scope>
    <source>
        <strain evidence="4">mrc11</strain>
    </source>
</reference>
<protein>
    <submittedName>
        <fullName evidence="3">Formiminotransferase-cyclodeaminase</fullName>
    </submittedName>
</protein>
<dbReference type="Proteomes" id="UP000249166">
    <property type="component" value="Unassembled WGS sequence"/>
</dbReference>
<proteinExistence type="predicted"/>
<accession>A0A328HDZ6</accession>
<name>A0A328HDZ6_ARTGO</name>
<dbReference type="SUPFAM" id="SSF101262">
    <property type="entry name" value="Methenyltetrahydrofolate cyclohydrolase-like"/>
    <property type="match status" value="1"/>
</dbReference>
<evidence type="ECO:0000259" key="2">
    <source>
        <dbReference type="Pfam" id="PF04961"/>
    </source>
</evidence>
<dbReference type="InterPro" id="IPR036178">
    <property type="entry name" value="Formintransfe-cycloase-like_sf"/>
</dbReference>